<dbReference type="PANTHER" id="PTHR46535:SF1">
    <property type="entry name" value="NEDD4-BINDING PROTEIN 2"/>
    <property type="match status" value="1"/>
</dbReference>
<comment type="caution">
    <text evidence="3">The sequence shown here is derived from an EMBL/GenBank/DDBJ whole genome shotgun (WGS) entry which is preliminary data.</text>
</comment>
<evidence type="ECO:0000313" key="4">
    <source>
        <dbReference type="Proteomes" id="UP001497497"/>
    </source>
</evidence>
<keyword evidence="1" id="KW-1133">Transmembrane helix</keyword>
<protein>
    <recommendedName>
        <fullName evidence="2">Smr domain-containing protein</fullName>
    </recommendedName>
</protein>
<dbReference type="PROSITE" id="PS50828">
    <property type="entry name" value="SMR"/>
    <property type="match status" value="1"/>
</dbReference>
<dbReference type="InterPro" id="IPR036063">
    <property type="entry name" value="Smr_dom_sf"/>
</dbReference>
<dbReference type="Gene3D" id="3.30.1370.110">
    <property type="match status" value="1"/>
</dbReference>
<dbReference type="Proteomes" id="UP001497497">
    <property type="component" value="Unassembled WGS sequence"/>
</dbReference>
<dbReference type="InterPro" id="IPR002625">
    <property type="entry name" value="Smr_dom"/>
</dbReference>
<reference evidence="3 4" key="1">
    <citation type="submission" date="2024-04" db="EMBL/GenBank/DDBJ databases">
        <authorList>
            <consortium name="Genoscope - CEA"/>
            <person name="William W."/>
        </authorList>
    </citation>
    <scope>NUCLEOTIDE SEQUENCE [LARGE SCALE GENOMIC DNA]</scope>
</reference>
<gene>
    <name evidence="3" type="ORF">GSLYS_00011809001</name>
</gene>
<dbReference type="GO" id="GO:0005634">
    <property type="term" value="C:nucleus"/>
    <property type="evidence" value="ECO:0007669"/>
    <property type="project" value="TreeGrafter"/>
</dbReference>
<feature type="transmembrane region" description="Helical" evidence="1">
    <location>
        <begin position="12"/>
        <end position="28"/>
    </location>
</feature>
<proteinExistence type="predicted"/>
<dbReference type="InterPro" id="IPR052772">
    <property type="entry name" value="Endo/PolyKinase_Domain-Protein"/>
</dbReference>
<evidence type="ECO:0000313" key="3">
    <source>
        <dbReference type="EMBL" id="CAL1537988.1"/>
    </source>
</evidence>
<dbReference type="EMBL" id="CAXITT010000280">
    <property type="protein sequence ID" value="CAL1537988.1"/>
    <property type="molecule type" value="Genomic_DNA"/>
</dbReference>
<sequence length="159" mass="18119">MEANQGMEPSLIIFIGGVIILCLVALIYKCCESLHGSQHGSQYGSKHGPQFQTPYRQMPTFQNESTRRFDRSSPSIDLHGYSVARAKDEVDEFLRRCTINYTRGGRDADRYVYIVTGRGLHSPSGYPAIKEAVQDYLNARSYRYEWNNDGEAEVDLRGW</sequence>
<dbReference type="PANTHER" id="PTHR46535">
    <property type="entry name" value="NEDD4-BINDING PROTEIN 2"/>
    <property type="match status" value="1"/>
</dbReference>
<accession>A0AAV2HYV3</accession>
<keyword evidence="1" id="KW-0472">Membrane</keyword>
<keyword evidence="1" id="KW-0812">Transmembrane</keyword>
<feature type="domain" description="Smr" evidence="2">
    <location>
        <begin position="76"/>
        <end position="157"/>
    </location>
</feature>
<organism evidence="3 4">
    <name type="scientific">Lymnaea stagnalis</name>
    <name type="common">Great pond snail</name>
    <name type="synonym">Helix stagnalis</name>
    <dbReference type="NCBI Taxonomy" id="6523"/>
    <lineage>
        <taxon>Eukaryota</taxon>
        <taxon>Metazoa</taxon>
        <taxon>Spiralia</taxon>
        <taxon>Lophotrochozoa</taxon>
        <taxon>Mollusca</taxon>
        <taxon>Gastropoda</taxon>
        <taxon>Heterobranchia</taxon>
        <taxon>Euthyneura</taxon>
        <taxon>Panpulmonata</taxon>
        <taxon>Hygrophila</taxon>
        <taxon>Lymnaeoidea</taxon>
        <taxon>Lymnaeidae</taxon>
        <taxon>Lymnaea</taxon>
    </lineage>
</organism>
<dbReference type="SUPFAM" id="SSF160443">
    <property type="entry name" value="SMR domain-like"/>
    <property type="match status" value="1"/>
</dbReference>
<dbReference type="AlphaFoldDB" id="A0AAV2HYV3"/>
<keyword evidence="4" id="KW-1185">Reference proteome</keyword>
<dbReference type="SMART" id="SM00463">
    <property type="entry name" value="SMR"/>
    <property type="match status" value="1"/>
</dbReference>
<dbReference type="GO" id="GO:0004519">
    <property type="term" value="F:endonuclease activity"/>
    <property type="evidence" value="ECO:0007669"/>
    <property type="project" value="TreeGrafter"/>
</dbReference>
<dbReference type="Pfam" id="PF01713">
    <property type="entry name" value="Smr"/>
    <property type="match status" value="1"/>
</dbReference>
<evidence type="ECO:0000259" key="2">
    <source>
        <dbReference type="PROSITE" id="PS50828"/>
    </source>
</evidence>
<name>A0AAV2HYV3_LYMST</name>
<evidence type="ECO:0000256" key="1">
    <source>
        <dbReference type="SAM" id="Phobius"/>
    </source>
</evidence>